<proteinExistence type="predicted"/>
<organism evidence="1 2">
    <name type="scientific">Dreissena polymorpha</name>
    <name type="common">Zebra mussel</name>
    <name type="synonym">Mytilus polymorpha</name>
    <dbReference type="NCBI Taxonomy" id="45954"/>
    <lineage>
        <taxon>Eukaryota</taxon>
        <taxon>Metazoa</taxon>
        <taxon>Spiralia</taxon>
        <taxon>Lophotrochozoa</taxon>
        <taxon>Mollusca</taxon>
        <taxon>Bivalvia</taxon>
        <taxon>Autobranchia</taxon>
        <taxon>Heteroconchia</taxon>
        <taxon>Euheterodonta</taxon>
        <taxon>Imparidentia</taxon>
        <taxon>Neoheterodontei</taxon>
        <taxon>Myida</taxon>
        <taxon>Dreissenoidea</taxon>
        <taxon>Dreissenidae</taxon>
        <taxon>Dreissena</taxon>
    </lineage>
</organism>
<name>A0A9D4N6D1_DREPO</name>
<evidence type="ECO:0000313" key="1">
    <source>
        <dbReference type="EMBL" id="KAH3888064.1"/>
    </source>
</evidence>
<sequence length="59" mass="6387">MLVLSTGNKGACAENQHGRRTLTRDLVIEISRHKAGCGGYSNIPDRSGTPALQCQFKTK</sequence>
<reference evidence="1" key="1">
    <citation type="journal article" date="2019" name="bioRxiv">
        <title>The Genome of the Zebra Mussel, Dreissena polymorpha: A Resource for Invasive Species Research.</title>
        <authorList>
            <person name="McCartney M.A."/>
            <person name="Auch B."/>
            <person name="Kono T."/>
            <person name="Mallez S."/>
            <person name="Zhang Y."/>
            <person name="Obille A."/>
            <person name="Becker A."/>
            <person name="Abrahante J.E."/>
            <person name="Garbe J."/>
            <person name="Badalamenti J.P."/>
            <person name="Herman A."/>
            <person name="Mangelson H."/>
            <person name="Liachko I."/>
            <person name="Sullivan S."/>
            <person name="Sone E.D."/>
            <person name="Koren S."/>
            <person name="Silverstein K.A.T."/>
            <person name="Beckman K.B."/>
            <person name="Gohl D.M."/>
        </authorList>
    </citation>
    <scope>NUCLEOTIDE SEQUENCE</scope>
    <source>
        <strain evidence="1">Duluth1</strain>
        <tissue evidence="1">Whole animal</tissue>
    </source>
</reference>
<comment type="caution">
    <text evidence="1">The sequence shown here is derived from an EMBL/GenBank/DDBJ whole genome shotgun (WGS) entry which is preliminary data.</text>
</comment>
<dbReference type="Proteomes" id="UP000828390">
    <property type="component" value="Unassembled WGS sequence"/>
</dbReference>
<evidence type="ECO:0000313" key="2">
    <source>
        <dbReference type="Proteomes" id="UP000828390"/>
    </source>
</evidence>
<dbReference type="AlphaFoldDB" id="A0A9D4N6D1"/>
<dbReference type="EMBL" id="JAIWYP010000001">
    <property type="protein sequence ID" value="KAH3888064.1"/>
    <property type="molecule type" value="Genomic_DNA"/>
</dbReference>
<reference evidence="1" key="2">
    <citation type="submission" date="2020-11" db="EMBL/GenBank/DDBJ databases">
        <authorList>
            <person name="McCartney M.A."/>
            <person name="Auch B."/>
            <person name="Kono T."/>
            <person name="Mallez S."/>
            <person name="Becker A."/>
            <person name="Gohl D.M."/>
            <person name="Silverstein K.A.T."/>
            <person name="Koren S."/>
            <person name="Bechman K.B."/>
            <person name="Herman A."/>
            <person name="Abrahante J.E."/>
            <person name="Garbe J."/>
        </authorList>
    </citation>
    <scope>NUCLEOTIDE SEQUENCE</scope>
    <source>
        <strain evidence="1">Duluth1</strain>
        <tissue evidence="1">Whole animal</tissue>
    </source>
</reference>
<protein>
    <submittedName>
        <fullName evidence="1">Uncharacterized protein</fullName>
    </submittedName>
</protein>
<keyword evidence="2" id="KW-1185">Reference proteome</keyword>
<accession>A0A9D4N6D1</accession>
<gene>
    <name evidence="1" type="ORF">DPMN_012086</name>
</gene>